<dbReference type="GO" id="GO:0004029">
    <property type="term" value="F:aldehyde dehydrogenase (NAD+) activity"/>
    <property type="evidence" value="ECO:0007669"/>
    <property type="project" value="TreeGrafter"/>
</dbReference>
<dbReference type="SUPFAM" id="SSF51735">
    <property type="entry name" value="NAD(P)-binding Rossmann-fold domains"/>
    <property type="match status" value="1"/>
</dbReference>
<dbReference type="GO" id="GO:0005737">
    <property type="term" value="C:cytoplasm"/>
    <property type="evidence" value="ECO:0007669"/>
    <property type="project" value="TreeGrafter"/>
</dbReference>
<evidence type="ECO:0000259" key="1">
    <source>
        <dbReference type="Pfam" id="PF13460"/>
    </source>
</evidence>
<dbReference type="EMBL" id="AP023410">
    <property type="protein sequence ID" value="BCK76812.1"/>
    <property type="molecule type" value="Genomic_DNA"/>
</dbReference>
<name>A0AB33ILS6_ACEAC</name>
<evidence type="ECO:0000313" key="3">
    <source>
        <dbReference type="Proteomes" id="UP000516424"/>
    </source>
</evidence>
<dbReference type="AlphaFoldDB" id="A0AB33ILS6"/>
<dbReference type="InterPro" id="IPR036291">
    <property type="entry name" value="NAD(P)-bd_dom_sf"/>
</dbReference>
<dbReference type="RefSeq" id="WP_231367933.1">
    <property type="nucleotide sequence ID" value="NZ_AP023410.1"/>
</dbReference>
<sequence length="319" mass="35011">MKTILVLGATGGIGGAVTRVMLNRGWQVRAMVRDPTRAASGWGHSVMPHWVQGDAMQRDDVVNAASEAVAILHGVNPPGYRAWETTVLPMMDNTIAAARSVGGARIVLPGTIYNYDATTTPVIDETTPQNPTSRKGKIRKALERRLADGASDCPSLIVRAGDYFGAGARQSWFAQALAKAPLKQITYPGRTGIGHAWAYLPDLAETIAQLLELPPGAMATAERVQFCGFWDADGTHMITALRRMMGRPNLPVRHFPWWLMRLLSPFGGFPREVIEVKPYWHYPVRLDNSRLIRLLGTEPHTALDQAVRDAVGWPRTSTS</sequence>
<dbReference type="PANTHER" id="PTHR48079:SF6">
    <property type="entry name" value="NAD(P)-BINDING DOMAIN-CONTAINING PROTEIN-RELATED"/>
    <property type="match status" value="1"/>
</dbReference>
<dbReference type="Pfam" id="PF13460">
    <property type="entry name" value="NAD_binding_10"/>
    <property type="match status" value="1"/>
</dbReference>
<feature type="domain" description="NAD(P)-binding" evidence="1">
    <location>
        <begin position="8"/>
        <end position="121"/>
    </location>
</feature>
<dbReference type="Proteomes" id="UP000516424">
    <property type="component" value="Chromosome"/>
</dbReference>
<reference evidence="2 3" key="1">
    <citation type="journal article" date="2011" name="Microbiology">
        <title>Transcriptome response to different carbon sources in Acetobacter aceti.</title>
        <authorList>
            <person name="Sakurai K."/>
            <person name="Arai H."/>
            <person name="Ishii M."/>
            <person name="Igarashi Y."/>
        </authorList>
    </citation>
    <scope>NUCLEOTIDE SEQUENCE [LARGE SCALE GENOMIC DNA]</scope>
    <source>
        <strain evidence="2 3">NBRC 14818</strain>
    </source>
</reference>
<gene>
    <name evidence="2" type="ORF">EMQ_2418</name>
</gene>
<evidence type="ECO:0000313" key="2">
    <source>
        <dbReference type="EMBL" id="BCK76812.1"/>
    </source>
</evidence>
<dbReference type="Gene3D" id="3.40.50.720">
    <property type="entry name" value="NAD(P)-binding Rossmann-like Domain"/>
    <property type="match status" value="1"/>
</dbReference>
<dbReference type="PANTHER" id="PTHR48079">
    <property type="entry name" value="PROTEIN YEEZ"/>
    <property type="match status" value="1"/>
</dbReference>
<protein>
    <submittedName>
        <fullName evidence="2">Epimerase</fullName>
    </submittedName>
</protein>
<organism evidence="2 3">
    <name type="scientific">Acetobacter aceti NBRC 14818</name>
    <dbReference type="NCBI Taxonomy" id="887700"/>
    <lineage>
        <taxon>Bacteria</taxon>
        <taxon>Pseudomonadati</taxon>
        <taxon>Pseudomonadota</taxon>
        <taxon>Alphaproteobacteria</taxon>
        <taxon>Acetobacterales</taxon>
        <taxon>Acetobacteraceae</taxon>
        <taxon>Acetobacter</taxon>
        <taxon>Acetobacter subgen. Acetobacter</taxon>
    </lineage>
</organism>
<dbReference type="InterPro" id="IPR016040">
    <property type="entry name" value="NAD(P)-bd_dom"/>
</dbReference>
<accession>A0AB33ILS6</accession>
<dbReference type="InterPro" id="IPR051783">
    <property type="entry name" value="NAD(P)-dependent_oxidoreduct"/>
</dbReference>
<keyword evidence="3" id="KW-1185">Reference proteome</keyword>
<proteinExistence type="predicted"/>